<dbReference type="PANTHER" id="PTHR46289:SF17">
    <property type="entry name" value="HAT C-TERMINAL DIMERISATION DOMAIN-CONTAINING PROTEIN"/>
    <property type="match status" value="1"/>
</dbReference>
<dbReference type="AlphaFoldDB" id="A0A164PYJ2"/>
<dbReference type="STRING" id="35525.A0A164PYJ2"/>
<comment type="caution">
    <text evidence="2">The sequence shown here is derived from an EMBL/GenBank/DDBJ whole genome shotgun (WGS) entry which is preliminary data.</text>
</comment>
<name>A0A164PYJ2_9CRUS</name>
<dbReference type="PANTHER" id="PTHR46289">
    <property type="entry name" value="52 KDA REPRESSOR OF THE INHIBITOR OF THE PROTEIN KINASE-LIKE PROTEIN-RELATED"/>
    <property type="match status" value="1"/>
</dbReference>
<dbReference type="InterPro" id="IPR052958">
    <property type="entry name" value="IFN-induced_PKR_regulator"/>
</dbReference>
<accession>A0A164PYJ2</accession>
<sequence>MAFPTGKKALDRFKSHENSDFHKAAVSMIRSATATVSVSNQIDKIKIKDATDSRHNLNIIFTTLQYLATQGIPIRGKIEEDSNFRRLIKLRATDRSTLNKWLNREENNYSAIIKWLEDFDTHPENRKQRAEAAGYRETFYKFDTFWKLELLRIIFTMVEDSNIALQEVQLNFRKAENIINTLKEIISRYRFSERFDLVWDSAVLAAKAAGIDEPTLPRKRKTPARLNGTGDHHFSETPKDHYCKIFYEIVDAVLVGLNSRFEETETSKHLITVVDFIIGKSDVSHGKEFFRDDFEDYGRLFHRDLFLDQAKAKNVTLEDFQSALDFLKSVNEDISQSLTSIIPEFVKLMKIVLTMPVSTCTAERSFSCLRRLKTYFHSTMTQDRLNHLAVLCCHSDLLESIDLDVLLDEFISKNAIRMNTFALIH</sequence>
<reference evidence="2 3" key="1">
    <citation type="submission" date="2016-03" db="EMBL/GenBank/DDBJ databases">
        <title>EvidentialGene: Evidence-directed Construction of Genes on Genomes.</title>
        <authorList>
            <person name="Gilbert D.G."/>
            <person name="Choi J.-H."/>
            <person name="Mockaitis K."/>
            <person name="Colbourne J."/>
            <person name="Pfrender M."/>
        </authorList>
    </citation>
    <scope>NUCLEOTIDE SEQUENCE [LARGE SCALE GENOMIC DNA]</scope>
    <source>
        <strain evidence="2 3">Xinb3</strain>
        <tissue evidence="2">Complete organism</tissue>
    </source>
</reference>
<organism evidence="2 3">
    <name type="scientific">Daphnia magna</name>
    <dbReference type="NCBI Taxonomy" id="35525"/>
    <lineage>
        <taxon>Eukaryota</taxon>
        <taxon>Metazoa</taxon>
        <taxon>Ecdysozoa</taxon>
        <taxon>Arthropoda</taxon>
        <taxon>Crustacea</taxon>
        <taxon>Branchiopoda</taxon>
        <taxon>Diplostraca</taxon>
        <taxon>Cladocera</taxon>
        <taxon>Anomopoda</taxon>
        <taxon>Daphniidae</taxon>
        <taxon>Daphnia</taxon>
    </lineage>
</organism>
<dbReference type="OrthoDB" id="6378809at2759"/>
<protein>
    <submittedName>
        <fullName evidence="2">Zinc finger MYM-type 1-like protein</fullName>
    </submittedName>
</protein>
<keyword evidence="3" id="KW-1185">Reference proteome</keyword>
<evidence type="ECO:0000313" key="3">
    <source>
        <dbReference type="Proteomes" id="UP000076858"/>
    </source>
</evidence>
<gene>
    <name evidence="2" type="ORF">APZ42_029046</name>
</gene>
<dbReference type="Proteomes" id="UP000076858">
    <property type="component" value="Unassembled WGS sequence"/>
</dbReference>
<dbReference type="InterPro" id="IPR008906">
    <property type="entry name" value="HATC_C_dom"/>
</dbReference>
<evidence type="ECO:0000259" key="1">
    <source>
        <dbReference type="Pfam" id="PF05699"/>
    </source>
</evidence>
<proteinExistence type="predicted"/>
<dbReference type="GO" id="GO:0046983">
    <property type="term" value="F:protein dimerization activity"/>
    <property type="evidence" value="ECO:0007669"/>
    <property type="project" value="InterPro"/>
</dbReference>
<dbReference type="EMBL" id="LRGB01002505">
    <property type="protein sequence ID" value="KZS07269.1"/>
    <property type="molecule type" value="Genomic_DNA"/>
</dbReference>
<feature type="domain" description="HAT C-terminal dimerisation" evidence="1">
    <location>
        <begin position="337"/>
        <end position="397"/>
    </location>
</feature>
<evidence type="ECO:0000313" key="2">
    <source>
        <dbReference type="EMBL" id="KZS07269.1"/>
    </source>
</evidence>
<dbReference type="Pfam" id="PF05699">
    <property type="entry name" value="Dimer_Tnp_hAT"/>
    <property type="match status" value="1"/>
</dbReference>